<feature type="non-terminal residue" evidence="2">
    <location>
        <position position="1"/>
    </location>
</feature>
<protein>
    <submittedName>
        <fullName evidence="2">Uncharacterized protein</fullName>
    </submittedName>
</protein>
<feature type="region of interest" description="Disordered" evidence="1">
    <location>
        <begin position="107"/>
        <end position="163"/>
    </location>
</feature>
<dbReference type="AlphaFoldDB" id="A0A8S9YLB6"/>
<dbReference type="EMBL" id="JTDE01006238">
    <property type="protein sequence ID" value="KAF7244967.1"/>
    <property type="molecule type" value="Genomic_DNA"/>
</dbReference>
<organism evidence="2 3">
    <name type="scientific">Paragonimus skrjabini miyazakii</name>
    <dbReference type="NCBI Taxonomy" id="59628"/>
    <lineage>
        <taxon>Eukaryota</taxon>
        <taxon>Metazoa</taxon>
        <taxon>Spiralia</taxon>
        <taxon>Lophotrochozoa</taxon>
        <taxon>Platyhelminthes</taxon>
        <taxon>Trematoda</taxon>
        <taxon>Digenea</taxon>
        <taxon>Plagiorchiida</taxon>
        <taxon>Troglotremata</taxon>
        <taxon>Troglotrematidae</taxon>
        <taxon>Paragonimus</taxon>
    </lineage>
</organism>
<dbReference type="Proteomes" id="UP000822476">
    <property type="component" value="Unassembled WGS sequence"/>
</dbReference>
<proteinExistence type="predicted"/>
<feature type="compositionally biased region" description="Acidic residues" evidence="1">
    <location>
        <begin position="132"/>
        <end position="146"/>
    </location>
</feature>
<evidence type="ECO:0000313" key="2">
    <source>
        <dbReference type="EMBL" id="KAF7244967.1"/>
    </source>
</evidence>
<comment type="caution">
    <text evidence="2">The sequence shown here is derived from an EMBL/GenBank/DDBJ whole genome shotgun (WGS) entry which is preliminary data.</text>
</comment>
<evidence type="ECO:0000256" key="1">
    <source>
        <dbReference type="SAM" id="MobiDB-lite"/>
    </source>
</evidence>
<keyword evidence="3" id="KW-1185">Reference proteome</keyword>
<accession>A0A8S9YLB6</accession>
<name>A0A8S9YLB6_9TREM</name>
<gene>
    <name evidence="2" type="ORF">EG68_11272</name>
</gene>
<sequence>KVIKTIPATVLQKPSSGKPIIISSGALSRPGQSTVQPSAAVHRSAAGQQFVIMNSAVGTSPIPTAVSVGGSQNVFFTSTTGGRQQVAPAQITLLRREVNDVFSSSQNTLDHGVEHDADEENVTGLPQLDGTVDTEEEEEEEEEGGGELESKSSNKLSAPSIRRATRGASRLGLELGIGREGTGDSWRWTDGKREQLMDCTFCLCVHPLM</sequence>
<evidence type="ECO:0000313" key="3">
    <source>
        <dbReference type="Proteomes" id="UP000822476"/>
    </source>
</evidence>
<reference evidence="2" key="1">
    <citation type="submission" date="2019-07" db="EMBL/GenBank/DDBJ databases">
        <title>Annotation for the trematode Paragonimus miyazaki's.</title>
        <authorList>
            <person name="Choi Y.-J."/>
        </authorList>
    </citation>
    <scope>NUCLEOTIDE SEQUENCE</scope>
    <source>
        <strain evidence="2">Japan</strain>
    </source>
</reference>